<evidence type="ECO:0000256" key="1">
    <source>
        <dbReference type="ARBA" id="ARBA00022741"/>
    </source>
</evidence>
<keyword evidence="1" id="KW-0547">Nucleotide-binding</keyword>
<reference evidence="3" key="1">
    <citation type="journal article" date="2014" name="Front. Microbiol.">
        <title>High frequency of phylogenetically diverse reductive dehalogenase-homologous genes in deep subseafloor sedimentary metagenomes.</title>
        <authorList>
            <person name="Kawai M."/>
            <person name="Futagami T."/>
            <person name="Toyoda A."/>
            <person name="Takaki Y."/>
            <person name="Nishi S."/>
            <person name="Hori S."/>
            <person name="Arai W."/>
            <person name="Tsubouchi T."/>
            <person name="Morono Y."/>
            <person name="Uchiyama I."/>
            <person name="Ito T."/>
            <person name="Fujiyama A."/>
            <person name="Inagaki F."/>
            <person name="Takami H."/>
        </authorList>
    </citation>
    <scope>NUCLEOTIDE SEQUENCE</scope>
    <source>
        <strain evidence="3">Expedition CK06-06</strain>
    </source>
</reference>
<dbReference type="GO" id="GO:0015937">
    <property type="term" value="P:coenzyme A biosynthetic process"/>
    <property type="evidence" value="ECO:0007669"/>
    <property type="project" value="InterPro"/>
</dbReference>
<keyword evidence="2" id="KW-0067">ATP-binding</keyword>
<dbReference type="Pfam" id="PF01121">
    <property type="entry name" value="CoaE"/>
    <property type="match status" value="1"/>
</dbReference>
<dbReference type="InterPro" id="IPR027417">
    <property type="entry name" value="P-loop_NTPase"/>
</dbReference>
<dbReference type="PROSITE" id="PS51219">
    <property type="entry name" value="DPCK"/>
    <property type="match status" value="1"/>
</dbReference>
<dbReference type="NCBIfam" id="TIGR00152">
    <property type="entry name" value="dephospho-CoA kinase"/>
    <property type="match status" value="1"/>
</dbReference>
<proteinExistence type="predicted"/>
<dbReference type="InterPro" id="IPR001977">
    <property type="entry name" value="Depp_CoAkinase"/>
</dbReference>
<dbReference type="AlphaFoldDB" id="X1CNY2"/>
<evidence type="ECO:0000313" key="3">
    <source>
        <dbReference type="EMBL" id="GAH10141.1"/>
    </source>
</evidence>
<organism evidence="3">
    <name type="scientific">marine sediment metagenome</name>
    <dbReference type="NCBI Taxonomy" id="412755"/>
    <lineage>
        <taxon>unclassified sequences</taxon>
        <taxon>metagenomes</taxon>
        <taxon>ecological metagenomes</taxon>
    </lineage>
</organism>
<accession>X1CNY2</accession>
<feature type="non-terminal residue" evidence="3">
    <location>
        <position position="1"/>
    </location>
</feature>
<evidence type="ECO:0000256" key="2">
    <source>
        <dbReference type="ARBA" id="ARBA00022840"/>
    </source>
</evidence>
<name>X1CNY2_9ZZZZ</name>
<dbReference type="PANTHER" id="PTHR10695">
    <property type="entry name" value="DEPHOSPHO-COA KINASE-RELATED"/>
    <property type="match status" value="1"/>
</dbReference>
<dbReference type="GO" id="GO:0004140">
    <property type="term" value="F:dephospho-CoA kinase activity"/>
    <property type="evidence" value="ECO:0007669"/>
    <property type="project" value="InterPro"/>
</dbReference>
<protein>
    <recommendedName>
        <fullName evidence="4">Dephospho-CoA kinase</fullName>
    </recommendedName>
</protein>
<dbReference type="GO" id="GO:0005524">
    <property type="term" value="F:ATP binding"/>
    <property type="evidence" value="ECO:0007669"/>
    <property type="project" value="UniProtKB-KW"/>
</dbReference>
<sequence length="135" mass="15612">GHLNRKHLREIIFHDDTKRHWLENLLHPLIFNDMKKHIDSSHSPYCIAVIPLLCEVEVPITIDKIIVVDADKDLQIDRLMARDNIGYAKALLMLQTQVPSEIRLARADYVIVNDGSEDHLKKQVLATHKEIIHLC</sequence>
<evidence type="ECO:0008006" key="4">
    <source>
        <dbReference type="Google" id="ProtNLM"/>
    </source>
</evidence>
<dbReference type="Gene3D" id="3.40.50.300">
    <property type="entry name" value="P-loop containing nucleotide triphosphate hydrolases"/>
    <property type="match status" value="1"/>
</dbReference>
<comment type="caution">
    <text evidence="3">The sequence shown here is derived from an EMBL/GenBank/DDBJ whole genome shotgun (WGS) entry which is preliminary data.</text>
</comment>
<dbReference type="SUPFAM" id="SSF52540">
    <property type="entry name" value="P-loop containing nucleoside triphosphate hydrolases"/>
    <property type="match status" value="1"/>
</dbReference>
<dbReference type="EMBL" id="BART01031049">
    <property type="protein sequence ID" value="GAH10141.1"/>
    <property type="molecule type" value="Genomic_DNA"/>
</dbReference>
<gene>
    <name evidence="3" type="ORF">S01H4_54027</name>
</gene>
<dbReference type="CDD" id="cd02022">
    <property type="entry name" value="DPCK"/>
    <property type="match status" value="1"/>
</dbReference>
<dbReference type="PANTHER" id="PTHR10695:SF46">
    <property type="entry name" value="BIFUNCTIONAL COENZYME A SYNTHASE-RELATED"/>
    <property type="match status" value="1"/>
</dbReference>